<feature type="region of interest" description="Disordered" evidence="1">
    <location>
        <begin position="1"/>
        <end position="32"/>
    </location>
</feature>
<proteinExistence type="predicted"/>
<dbReference type="EMBL" id="SHKX01000012">
    <property type="protein sequence ID" value="RZU45257.1"/>
    <property type="molecule type" value="Genomic_DNA"/>
</dbReference>
<evidence type="ECO:0000313" key="3">
    <source>
        <dbReference type="Proteomes" id="UP000292423"/>
    </source>
</evidence>
<reference evidence="2 3" key="1">
    <citation type="submission" date="2019-02" db="EMBL/GenBank/DDBJ databases">
        <title>Genomic Encyclopedia of Type Strains, Phase IV (KMG-IV): sequencing the most valuable type-strain genomes for metagenomic binning, comparative biology and taxonomic classification.</title>
        <authorList>
            <person name="Goeker M."/>
        </authorList>
    </citation>
    <scope>NUCLEOTIDE SEQUENCE [LARGE SCALE GENOMIC DNA]</scope>
    <source>
        <strain evidence="2 3">DSM 105135</strain>
    </source>
</reference>
<sequence length="47" mass="5282">MRGDFNREGVLSQREAGRSAKEKARKVRASRKSVSYSVLGMAIRGRE</sequence>
<dbReference type="AlphaFoldDB" id="A0A4Q7Z4M6"/>
<evidence type="ECO:0000256" key="1">
    <source>
        <dbReference type="SAM" id="MobiDB-lite"/>
    </source>
</evidence>
<dbReference type="Proteomes" id="UP000292423">
    <property type="component" value="Unassembled WGS sequence"/>
</dbReference>
<keyword evidence="3" id="KW-1185">Reference proteome</keyword>
<gene>
    <name evidence="2" type="ORF">EV700_2076</name>
</gene>
<comment type="caution">
    <text evidence="2">The sequence shown here is derived from an EMBL/GenBank/DDBJ whole genome shotgun (WGS) entry which is preliminary data.</text>
</comment>
<organism evidence="2 3">
    <name type="scientific">Fluviicoccus keumensis</name>
    <dbReference type="NCBI Taxonomy" id="1435465"/>
    <lineage>
        <taxon>Bacteria</taxon>
        <taxon>Pseudomonadati</taxon>
        <taxon>Pseudomonadota</taxon>
        <taxon>Gammaproteobacteria</taxon>
        <taxon>Moraxellales</taxon>
        <taxon>Moraxellaceae</taxon>
        <taxon>Fluviicoccus</taxon>
    </lineage>
</organism>
<protein>
    <submittedName>
        <fullName evidence="2">Uncharacterized protein</fullName>
    </submittedName>
</protein>
<accession>A0A4Q7Z4M6</accession>
<name>A0A4Q7Z4M6_9GAMM</name>
<evidence type="ECO:0000313" key="2">
    <source>
        <dbReference type="EMBL" id="RZU45257.1"/>
    </source>
</evidence>